<feature type="region of interest" description="Disordered" evidence="1">
    <location>
        <begin position="13"/>
        <end position="54"/>
    </location>
</feature>
<proteinExistence type="predicted"/>
<feature type="region of interest" description="Disordered" evidence="1">
    <location>
        <begin position="107"/>
        <end position="242"/>
    </location>
</feature>
<sequence length="370" mass="39114">MAWLPQQRHLAVATSAAAPPAHRQHPPHPLQVMTSSAMGSGPSSAPRGAVAPGLQLPFPVSQGGGGMFATHHASAGFHPGAGSMAGWSLPWSLASVMSGASMPYPANSAPTTSATSSGMPGPFPRKGHHPTVQGAATAGAEAGSDGSESDGPEAESPRSPTTTRRSESSSSPRSPVALEESLLDRGDGVGSRKRREAEVCAANRGSEKMPPLAQAFGELKTKKRARQAAPPAQAPPPRAPRVPYGTDPHAAPPAGLWPGGGTMAYPPDIYYHHQQWLQHQHLQQLQYHRHPHANVWQQQQQQQQMQMQMQKQMQQPFLPPGAFPGVPRYVDESIVQAAHAILLLKDTAVENGAGARQMVPITLANRGRGE</sequence>
<feature type="compositionally biased region" description="Low complexity" evidence="1">
    <location>
        <begin position="157"/>
        <end position="175"/>
    </location>
</feature>
<accession>A0A7S2S3G5</accession>
<evidence type="ECO:0000313" key="2">
    <source>
        <dbReference type="EMBL" id="CAD9688362.1"/>
    </source>
</evidence>
<name>A0A7S2S3G5_9STRA</name>
<feature type="compositionally biased region" description="Low complexity" evidence="1">
    <location>
        <begin position="35"/>
        <end position="53"/>
    </location>
</feature>
<organism evidence="2">
    <name type="scientific">Rhizochromulina marina</name>
    <dbReference type="NCBI Taxonomy" id="1034831"/>
    <lineage>
        <taxon>Eukaryota</taxon>
        <taxon>Sar</taxon>
        <taxon>Stramenopiles</taxon>
        <taxon>Ochrophyta</taxon>
        <taxon>Dictyochophyceae</taxon>
        <taxon>Rhizochromulinales</taxon>
        <taxon>Rhizochromulina</taxon>
    </lineage>
</organism>
<reference evidence="2" key="1">
    <citation type="submission" date="2021-01" db="EMBL/GenBank/DDBJ databases">
        <authorList>
            <person name="Corre E."/>
            <person name="Pelletier E."/>
            <person name="Niang G."/>
            <person name="Scheremetjew M."/>
            <person name="Finn R."/>
            <person name="Kale V."/>
            <person name="Holt S."/>
            <person name="Cochrane G."/>
            <person name="Meng A."/>
            <person name="Brown T."/>
            <person name="Cohen L."/>
        </authorList>
    </citation>
    <scope>NUCLEOTIDE SEQUENCE</scope>
    <source>
        <strain evidence="2">CCMP1243</strain>
    </source>
</reference>
<gene>
    <name evidence="2" type="ORF">RMAR1173_LOCUS10737</name>
</gene>
<dbReference type="AlphaFoldDB" id="A0A7S2S3G5"/>
<dbReference type="EMBL" id="HBHJ01016137">
    <property type="protein sequence ID" value="CAD9688362.1"/>
    <property type="molecule type" value="Transcribed_RNA"/>
</dbReference>
<feature type="compositionally biased region" description="Low complexity" evidence="1">
    <location>
        <begin position="107"/>
        <end position="117"/>
    </location>
</feature>
<protein>
    <submittedName>
        <fullName evidence="2">Uncharacterized protein</fullName>
    </submittedName>
</protein>
<evidence type="ECO:0000256" key="1">
    <source>
        <dbReference type="SAM" id="MobiDB-lite"/>
    </source>
</evidence>